<comment type="caution">
    <text evidence="14">The sequence shown here is derived from an EMBL/GenBank/DDBJ whole genome shotgun (WGS) entry which is preliminary data.</text>
</comment>
<feature type="transmembrane region" description="Helical" evidence="12">
    <location>
        <begin position="203"/>
        <end position="224"/>
    </location>
</feature>
<evidence type="ECO:0000259" key="13">
    <source>
        <dbReference type="PROSITE" id="PS50262"/>
    </source>
</evidence>
<dbReference type="GO" id="GO:0005886">
    <property type="term" value="C:plasma membrane"/>
    <property type="evidence" value="ECO:0007669"/>
    <property type="project" value="UniProtKB-SubCell"/>
</dbReference>
<dbReference type="Pfam" id="PF00001">
    <property type="entry name" value="7tm_1"/>
    <property type="match status" value="1"/>
</dbReference>
<evidence type="ECO:0000256" key="10">
    <source>
        <dbReference type="RuleBase" id="RU000688"/>
    </source>
</evidence>
<dbReference type="SUPFAM" id="SSF81321">
    <property type="entry name" value="Family A G protein-coupled receptor-like"/>
    <property type="match status" value="1"/>
</dbReference>
<comment type="subcellular location">
    <subcellularLocation>
        <location evidence="1">Cell membrane</location>
        <topology evidence="1">Multi-pass membrane protein</topology>
    </subcellularLocation>
</comment>
<evidence type="ECO:0000256" key="2">
    <source>
        <dbReference type="ARBA" id="ARBA00022475"/>
    </source>
</evidence>
<feature type="compositionally biased region" description="Low complexity" evidence="11">
    <location>
        <begin position="243"/>
        <end position="253"/>
    </location>
</feature>
<feature type="transmembrane region" description="Helical" evidence="12">
    <location>
        <begin position="111"/>
        <end position="131"/>
    </location>
</feature>
<evidence type="ECO:0000256" key="9">
    <source>
        <dbReference type="ARBA" id="ARBA00023224"/>
    </source>
</evidence>
<evidence type="ECO:0000256" key="6">
    <source>
        <dbReference type="ARBA" id="ARBA00023136"/>
    </source>
</evidence>
<evidence type="ECO:0000256" key="1">
    <source>
        <dbReference type="ARBA" id="ARBA00004651"/>
    </source>
</evidence>
<evidence type="ECO:0000256" key="11">
    <source>
        <dbReference type="SAM" id="MobiDB-lite"/>
    </source>
</evidence>
<dbReference type="Proteomes" id="UP000225706">
    <property type="component" value="Unassembled WGS sequence"/>
</dbReference>
<dbReference type="PANTHER" id="PTHR24248:SF199">
    <property type="entry name" value="IP13425P-RELATED"/>
    <property type="match status" value="1"/>
</dbReference>
<dbReference type="AlphaFoldDB" id="A0A2B4S130"/>
<evidence type="ECO:0000313" key="14">
    <source>
        <dbReference type="EMBL" id="PFX22195.1"/>
    </source>
</evidence>
<dbReference type="PROSITE" id="PS00237">
    <property type="entry name" value="G_PROTEIN_RECEP_F1_1"/>
    <property type="match status" value="1"/>
</dbReference>
<keyword evidence="4 12" id="KW-1133">Transmembrane helix</keyword>
<comment type="similarity">
    <text evidence="10">Belongs to the G-protein coupled receptor 1 family.</text>
</comment>
<dbReference type="OrthoDB" id="5957871at2759"/>
<sequence>MANYTNSSNVTDPLQTAPSLRPAFQPDDWNRSFTMFVVIAEIIIAVVSLVSNFLVVYAFVAYKKLRTSVTNYFVISLAVSDILTSGLVTTFTADISMNPRWTHGLFMCNLYTTMFLLALPSSVINLCAVTVDRYLVLRMPLRYTSLMPPRRAVFIICCLWIYAITWSCLPVLGWHAPTPGGSVIYNGHCYHTSTSLYNNLVNIINFLLPMVFMAIFWVFIYSIVHKHRKRVLKIERSLSLNTNESSNSSNNMNGEVHPMTQLTARNEKTEKKRLQRNVRGSRFIGFIVILFYFCWLPYVSLSFIANICRPCQAHIPYFLYEAFLALGFLNSALNPFLYPFHDKHFKAAFRDMWKKLRSKAFVRLFPSQGKGVVFI</sequence>
<dbReference type="CDD" id="cd14967">
    <property type="entry name" value="7tmA_amine_R-like"/>
    <property type="match status" value="1"/>
</dbReference>
<feature type="transmembrane region" description="Helical" evidence="12">
    <location>
        <begin position="283"/>
        <end position="305"/>
    </location>
</feature>
<reference evidence="15" key="1">
    <citation type="journal article" date="2017" name="bioRxiv">
        <title>Comparative analysis of the genomes of Stylophora pistillata and Acropora digitifera provides evidence for extensive differences between species of corals.</title>
        <authorList>
            <person name="Voolstra C.R."/>
            <person name="Li Y."/>
            <person name="Liew Y.J."/>
            <person name="Baumgarten S."/>
            <person name="Zoccola D."/>
            <person name="Flot J.-F."/>
            <person name="Tambutte S."/>
            <person name="Allemand D."/>
            <person name="Aranda M."/>
        </authorList>
    </citation>
    <scope>NUCLEOTIDE SEQUENCE [LARGE SCALE GENOMIC DNA]</scope>
</reference>
<organism evidence="14 15">
    <name type="scientific">Stylophora pistillata</name>
    <name type="common">Smooth cauliflower coral</name>
    <dbReference type="NCBI Taxonomy" id="50429"/>
    <lineage>
        <taxon>Eukaryota</taxon>
        <taxon>Metazoa</taxon>
        <taxon>Cnidaria</taxon>
        <taxon>Anthozoa</taxon>
        <taxon>Hexacorallia</taxon>
        <taxon>Scleractinia</taxon>
        <taxon>Astrocoeniina</taxon>
        <taxon>Pocilloporidae</taxon>
        <taxon>Stylophora</taxon>
    </lineage>
</organism>
<feature type="transmembrane region" description="Helical" evidence="12">
    <location>
        <begin position="33"/>
        <end position="60"/>
    </location>
</feature>
<keyword evidence="5 10" id="KW-0297">G-protein coupled receptor</keyword>
<dbReference type="GO" id="GO:0043410">
    <property type="term" value="P:positive regulation of MAPK cascade"/>
    <property type="evidence" value="ECO:0007669"/>
    <property type="project" value="TreeGrafter"/>
</dbReference>
<dbReference type="GO" id="GO:0071880">
    <property type="term" value="P:adenylate cyclase-activating adrenergic receptor signaling pathway"/>
    <property type="evidence" value="ECO:0007669"/>
    <property type="project" value="TreeGrafter"/>
</dbReference>
<feature type="transmembrane region" description="Helical" evidence="12">
    <location>
        <begin position="152"/>
        <end position="172"/>
    </location>
</feature>
<dbReference type="Gene3D" id="1.20.1070.10">
    <property type="entry name" value="Rhodopsin 7-helix transmembrane proteins"/>
    <property type="match status" value="1"/>
</dbReference>
<dbReference type="InterPro" id="IPR000276">
    <property type="entry name" value="GPCR_Rhodpsn"/>
</dbReference>
<evidence type="ECO:0000256" key="7">
    <source>
        <dbReference type="ARBA" id="ARBA00023157"/>
    </source>
</evidence>
<evidence type="ECO:0000256" key="12">
    <source>
        <dbReference type="SAM" id="Phobius"/>
    </source>
</evidence>
<dbReference type="PANTHER" id="PTHR24248">
    <property type="entry name" value="ADRENERGIC RECEPTOR-RELATED G-PROTEIN COUPLED RECEPTOR"/>
    <property type="match status" value="1"/>
</dbReference>
<keyword evidence="2" id="KW-1003">Cell membrane</keyword>
<dbReference type="InterPro" id="IPR017452">
    <property type="entry name" value="GPCR_Rhodpsn_7TM"/>
</dbReference>
<keyword evidence="7" id="KW-1015">Disulfide bond</keyword>
<name>A0A2B4S130_STYPI</name>
<keyword evidence="8 10" id="KW-0675">Receptor</keyword>
<dbReference type="EMBL" id="LSMT01000247">
    <property type="protein sequence ID" value="PFX22195.1"/>
    <property type="molecule type" value="Genomic_DNA"/>
</dbReference>
<accession>A0A2B4S130</accession>
<evidence type="ECO:0000313" key="15">
    <source>
        <dbReference type="Proteomes" id="UP000225706"/>
    </source>
</evidence>
<evidence type="ECO:0000256" key="3">
    <source>
        <dbReference type="ARBA" id="ARBA00022692"/>
    </source>
</evidence>
<keyword evidence="6 12" id="KW-0472">Membrane</keyword>
<keyword evidence="3 10" id="KW-0812">Transmembrane</keyword>
<feature type="region of interest" description="Disordered" evidence="11">
    <location>
        <begin position="243"/>
        <end position="271"/>
    </location>
</feature>
<dbReference type="STRING" id="50429.A0A2B4S130"/>
<dbReference type="PROSITE" id="PS50262">
    <property type="entry name" value="G_PROTEIN_RECEP_F1_2"/>
    <property type="match status" value="1"/>
</dbReference>
<keyword evidence="9 10" id="KW-0807">Transducer</keyword>
<dbReference type="PRINTS" id="PR00237">
    <property type="entry name" value="GPCRRHODOPSN"/>
</dbReference>
<evidence type="ECO:0000256" key="4">
    <source>
        <dbReference type="ARBA" id="ARBA00022989"/>
    </source>
</evidence>
<keyword evidence="15" id="KW-1185">Reference proteome</keyword>
<feature type="transmembrane region" description="Helical" evidence="12">
    <location>
        <begin position="72"/>
        <end position="91"/>
    </location>
</feature>
<feature type="transmembrane region" description="Helical" evidence="12">
    <location>
        <begin position="317"/>
        <end position="340"/>
    </location>
</feature>
<protein>
    <submittedName>
        <fullName evidence="14">Alpha-1A adrenergic receptor</fullName>
    </submittedName>
</protein>
<evidence type="ECO:0000256" key="5">
    <source>
        <dbReference type="ARBA" id="ARBA00023040"/>
    </source>
</evidence>
<feature type="domain" description="G-protein coupled receptors family 1 profile" evidence="13">
    <location>
        <begin position="51"/>
        <end position="338"/>
    </location>
</feature>
<evidence type="ECO:0000256" key="8">
    <source>
        <dbReference type="ARBA" id="ARBA00023170"/>
    </source>
</evidence>
<proteinExistence type="inferred from homology"/>
<gene>
    <name evidence="14" type="primary">ADRA1A</name>
    <name evidence="14" type="ORF">AWC38_SpisGene25792</name>
</gene>
<dbReference type="GO" id="GO:0004993">
    <property type="term" value="F:G protein-coupled serotonin receptor activity"/>
    <property type="evidence" value="ECO:0007669"/>
    <property type="project" value="UniProtKB-ARBA"/>
</dbReference>